<accession>A0A370HD78</accession>
<feature type="transmembrane region" description="Helical" evidence="1">
    <location>
        <begin position="76"/>
        <end position="93"/>
    </location>
</feature>
<evidence type="ECO:0000256" key="1">
    <source>
        <dbReference type="SAM" id="Phobius"/>
    </source>
</evidence>
<keyword evidence="3" id="KW-1185">Reference proteome</keyword>
<keyword evidence="1" id="KW-1133">Transmembrane helix</keyword>
<dbReference type="OrthoDB" id="7064507at2"/>
<organism evidence="2 3">
    <name type="scientific">Microvirga subterranea</name>
    <dbReference type="NCBI Taxonomy" id="186651"/>
    <lineage>
        <taxon>Bacteria</taxon>
        <taxon>Pseudomonadati</taxon>
        <taxon>Pseudomonadota</taxon>
        <taxon>Alphaproteobacteria</taxon>
        <taxon>Hyphomicrobiales</taxon>
        <taxon>Methylobacteriaceae</taxon>
        <taxon>Microvirga</taxon>
    </lineage>
</organism>
<evidence type="ECO:0000313" key="2">
    <source>
        <dbReference type="EMBL" id="RDI54866.1"/>
    </source>
</evidence>
<dbReference type="EMBL" id="QQBB01000011">
    <property type="protein sequence ID" value="RDI54866.1"/>
    <property type="molecule type" value="Genomic_DNA"/>
</dbReference>
<feature type="transmembrane region" description="Helical" evidence="1">
    <location>
        <begin position="20"/>
        <end position="39"/>
    </location>
</feature>
<keyword evidence="1" id="KW-0472">Membrane</keyword>
<evidence type="ECO:0000313" key="3">
    <source>
        <dbReference type="Proteomes" id="UP000254925"/>
    </source>
</evidence>
<name>A0A370HD78_9HYPH</name>
<sequence>MNDPHAQPPFSSGAASAVRFALTSVFWAHALVILAGPYSDLSALRSPGADTMRFYLLMIVGLQLSGSLLTAANRSVWIGISALAAQLVITLSVERSGSGLEAPGALPQAQLILVQIAALACIVGITLVQSIRTTIPSILTADELTRRSGPKPGNWRYI</sequence>
<dbReference type="AlphaFoldDB" id="A0A370HD78"/>
<protein>
    <submittedName>
        <fullName evidence="2">Uncharacterized protein</fullName>
    </submittedName>
</protein>
<comment type="caution">
    <text evidence="2">The sequence shown here is derived from an EMBL/GenBank/DDBJ whole genome shotgun (WGS) entry which is preliminary data.</text>
</comment>
<proteinExistence type="predicted"/>
<feature type="transmembrane region" description="Helical" evidence="1">
    <location>
        <begin position="51"/>
        <end position="69"/>
    </location>
</feature>
<keyword evidence="1" id="KW-0812">Transmembrane</keyword>
<feature type="transmembrane region" description="Helical" evidence="1">
    <location>
        <begin position="105"/>
        <end position="128"/>
    </location>
</feature>
<dbReference type="RefSeq" id="WP_114772355.1">
    <property type="nucleotide sequence ID" value="NZ_QQBB01000011.1"/>
</dbReference>
<dbReference type="Proteomes" id="UP000254925">
    <property type="component" value="Unassembled WGS sequence"/>
</dbReference>
<gene>
    <name evidence="2" type="ORF">DES45_11142</name>
</gene>
<reference evidence="2 3" key="1">
    <citation type="submission" date="2018-07" db="EMBL/GenBank/DDBJ databases">
        <title>Genomic Encyclopedia of Type Strains, Phase IV (KMG-IV): sequencing the most valuable type-strain genomes for metagenomic binning, comparative biology and taxonomic classification.</title>
        <authorList>
            <person name="Goeker M."/>
        </authorList>
    </citation>
    <scope>NUCLEOTIDE SEQUENCE [LARGE SCALE GENOMIC DNA]</scope>
    <source>
        <strain evidence="2 3">DSM 14364</strain>
    </source>
</reference>